<dbReference type="GO" id="GO:0000160">
    <property type="term" value="P:phosphorelay signal transduction system"/>
    <property type="evidence" value="ECO:0007669"/>
    <property type="project" value="InterPro"/>
</dbReference>
<keyword evidence="5" id="KW-1185">Reference proteome</keyword>
<dbReference type="Gene3D" id="6.10.140.590">
    <property type="match status" value="2"/>
</dbReference>
<protein>
    <submittedName>
        <fullName evidence="4">Putative GAF sensor protein</fullName>
    </submittedName>
</protein>
<keyword evidence="1 2" id="KW-0597">Phosphoprotein</keyword>
<sequence>MEYAIPELEPISRQLMNLDRPKKAKMLVVDDEPDNLDLLYRTFRRDFNVLKAESGIHALKLLSEEGEVAVIISDQRMPEMKGTEFLSRTVPNFPDTMRIILTGFTDVEDLVEAINSGQVYKYITKPWDPNELKAVVQRAAETYELLKQRTEELRRSQSQTALLSSIVGVAQSATSVESTLEPIATAFGQNFLADLCTIQLIENGAFTNSATYGASGTSDIAASSLVKEAIASQSMQVATETEDPSFGAHLVVPVTLRGEVLAVLCLQWKHPQSLREDELLLLHLSAQQVALAITCSRSAYIAVAV</sequence>
<dbReference type="CDD" id="cd17569">
    <property type="entry name" value="REC_HupR-like"/>
    <property type="match status" value="1"/>
</dbReference>
<feature type="domain" description="Response regulatory" evidence="3">
    <location>
        <begin position="25"/>
        <end position="140"/>
    </location>
</feature>
<dbReference type="EMBL" id="AP018203">
    <property type="protein sequence ID" value="BAY57260.1"/>
    <property type="molecule type" value="Genomic_DNA"/>
</dbReference>
<organism evidence="4 5">
    <name type="scientific">Leptolyngbya boryana NIES-2135</name>
    <dbReference type="NCBI Taxonomy" id="1973484"/>
    <lineage>
        <taxon>Bacteria</taxon>
        <taxon>Bacillati</taxon>
        <taxon>Cyanobacteriota</taxon>
        <taxon>Cyanophyceae</taxon>
        <taxon>Leptolyngbyales</taxon>
        <taxon>Leptolyngbyaceae</taxon>
        <taxon>Leptolyngbya group</taxon>
        <taxon>Leptolyngbya</taxon>
    </lineage>
</organism>
<dbReference type="PROSITE" id="PS50110">
    <property type="entry name" value="RESPONSE_REGULATORY"/>
    <property type="match status" value="1"/>
</dbReference>
<dbReference type="Proteomes" id="UP000217895">
    <property type="component" value="Chromosome"/>
</dbReference>
<dbReference type="Pfam" id="PF00072">
    <property type="entry name" value="Response_reg"/>
    <property type="match status" value="1"/>
</dbReference>
<accession>A0A1Z4JKL7</accession>
<feature type="modified residue" description="4-aspartylphosphate" evidence="2">
    <location>
        <position position="74"/>
    </location>
</feature>
<dbReference type="SUPFAM" id="SSF55781">
    <property type="entry name" value="GAF domain-like"/>
    <property type="match status" value="1"/>
</dbReference>
<reference evidence="4 5" key="1">
    <citation type="submission" date="2017-06" db="EMBL/GenBank/DDBJ databases">
        <title>Genome sequencing of cyanobaciteial culture collection at National Institute for Environmental Studies (NIES).</title>
        <authorList>
            <person name="Hirose Y."/>
            <person name="Shimura Y."/>
            <person name="Fujisawa T."/>
            <person name="Nakamura Y."/>
            <person name="Kawachi M."/>
        </authorList>
    </citation>
    <scope>NUCLEOTIDE SEQUENCE [LARGE SCALE GENOMIC DNA]</scope>
    <source>
        <strain evidence="4 5">NIES-2135</strain>
    </source>
</reference>
<proteinExistence type="predicted"/>
<dbReference type="SMART" id="SM00448">
    <property type="entry name" value="REC"/>
    <property type="match status" value="1"/>
</dbReference>
<name>A0A1Z4JKL7_LEPBY</name>
<dbReference type="PANTHER" id="PTHR44591:SF19">
    <property type="entry name" value="TWO-COMPONENT RESPONSE REGULATOR-RELATED"/>
    <property type="match status" value="1"/>
</dbReference>
<evidence type="ECO:0000313" key="5">
    <source>
        <dbReference type="Proteomes" id="UP000217895"/>
    </source>
</evidence>
<evidence type="ECO:0000259" key="3">
    <source>
        <dbReference type="PROSITE" id="PS50110"/>
    </source>
</evidence>
<evidence type="ECO:0000313" key="4">
    <source>
        <dbReference type="EMBL" id="BAY57260.1"/>
    </source>
</evidence>
<dbReference type="Pfam" id="PF13185">
    <property type="entry name" value="GAF_2"/>
    <property type="match status" value="1"/>
</dbReference>
<dbReference type="InterPro" id="IPR003018">
    <property type="entry name" value="GAF"/>
</dbReference>
<dbReference type="InterPro" id="IPR011006">
    <property type="entry name" value="CheY-like_superfamily"/>
</dbReference>
<dbReference type="Gene3D" id="3.40.50.2300">
    <property type="match status" value="1"/>
</dbReference>
<dbReference type="AlphaFoldDB" id="A0A1Z4JKL7"/>
<dbReference type="SUPFAM" id="SSF52172">
    <property type="entry name" value="CheY-like"/>
    <property type="match status" value="1"/>
</dbReference>
<dbReference type="InterPro" id="IPR050595">
    <property type="entry name" value="Bact_response_regulator"/>
</dbReference>
<dbReference type="InterPro" id="IPR001789">
    <property type="entry name" value="Sig_transdc_resp-reg_receiver"/>
</dbReference>
<evidence type="ECO:0000256" key="2">
    <source>
        <dbReference type="PROSITE-ProRule" id="PRU00169"/>
    </source>
</evidence>
<evidence type="ECO:0000256" key="1">
    <source>
        <dbReference type="ARBA" id="ARBA00022553"/>
    </source>
</evidence>
<dbReference type="PANTHER" id="PTHR44591">
    <property type="entry name" value="STRESS RESPONSE REGULATOR PROTEIN 1"/>
    <property type="match status" value="1"/>
</dbReference>
<gene>
    <name evidence="4" type="ORF">NIES2135_41240</name>
</gene>